<protein>
    <submittedName>
        <fullName evidence="2">Uncharacterized protein</fullName>
    </submittedName>
</protein>
<feature type="region of interest" description="Disordered" evidence="1">
    <location>
        <begin position="1"/>
        <end position="65"/>
    </location>
</feature>
<dbReference type="Proteomes" id="UP001154282">
    <property type="component" value="Unassembled WGS sequence"/>
</dbReference>
<name>A0AAV0IRJ6_9ROSI</name>
<proteinExistence type="predicted"/>
<sequence>MPEEPCSQPRELRHRRLRRVHPPRHRRRLLSSLPPMRRLRLPPQLPPQAHRRHIQLHGGRIRRRS</sequence>
<accession>A0AAV0IRJ6</accession>
<feature type="compositionally biased region" description="Basic residues" evidence="1">
    <location>
        <begin position="12"/>
        <end position="29"/>
    </location>
</feature>
<organism evidence="2 3">
    <name type="scientific">Linum tenue</name>
    <dbReference type="NCBI Taxonomy" id="586396"/>
    <lineage>
        <taxon>Eukaryota</taxon>
        <taxon>Viridiplantae</taxon>
        <taxon>Streptophyta</taxon>
        <taxon>Embryophyta</taxon>
        <taxon>Tracheophyta</taxon>
        <taxon>Spermatophyta</taxon>
        <taxon>Magnoliopsida</taxon>
        <taxon>eudicotyledons</taxon>
        <taxon>Gunneridae</taxon>
        <taxon>Pentapetalae</taxon>
        <taxon>rosids</taxon>
        <taxon>fabids</taxon>
        <taxon>Malpighiales</taxon>
        <taxon>Linaceae</taxon>
        <taxon>Linum</taxon>
    </lineage>
</organism>
<evidence type="ECO:0000256" key="1">
    <source>
        <dbReference type="SAM" id="MobiDB-lite"/>
    </source>
</evidence>
<evidence type="ECO:0000313" key="2">
    <source>
        <dbReference type="EMBL" id="CAI0400120.1"/>
    </source>
</evidence>
<gene>
    <name evidence="2" type="ORF">LITE_LOCUS10607</name>
</gene>
<reference evidence="2" key="1">
    <citation type="submission" date="2022-08" db="EMBL/GenBank/DDBJ databases">
        <authorList>
            <person name="Gutierrez-Valencia J."/>
        </authorList>
    </citation>
    <scope>NUCLEOTIDE SEQUENCE</scope>
</reference>
<dbReference type="AlphaFoldDB" id="A0AAV0IRJ6"/>
<dbReference type="EMBL" id="CAMGYJ010000004">
    <property type="protein sequence ID" value="CAI0400120.1"/>
    <property type="molecule type" value="Genomic_DNA"/>
</dbReference>
<feature type="compositionally biased region" description="Basic residues" evidence="1">
    <location>
        <begin position="49"/>
        <end position="65"/>
    </location>
</feature>
<keyword evidence="3" id="KW-1185">Reference proteome</keyword>
<evidence type="ECO:0000313" key="3">
    <source>
        <dbReference type="Proteomes" id="UP001154282"/>
    </source>
</evidence>
<comment type="caution">
    <text evidence="2">The sequence shown here is derived from an EMBL/GenBank/DDBJ whole genome shotgun (WGS) entry which is preliminary data.</text>
</comment>